<protein>
    <recommendedName>
        <fullName evidence="3">Profilin</fullName>
    </recommendedName>
</protein>
<proteinExistence type="predicted"/>
<dbReference type="InterPro" id="IPR036140">
    <property type="entry name" value="PFN_sf"/>
</dbReference>
<organism evidence="1 2">
    <name type="scientific">Paralvinella palmiformis</name>
    <dbReference type="NCBI Taxonomy" id="53620"/>
    <lineage>
        <taxon>Eukaryota</taxon>
        <taxon>Metazoa</taxon>
        <taxon>Spiralia</taxon>
        <taxon>Lophotrochozoa</taxon>
        <taxon>Annelida</taxon>
        <taxon>Polychaeta</taxon>
        <taxon>Sedentaria</taxon>
        <taxon>Canalipalpata</taxon>
        <taxon>Terebellida</taxon>
        <taxon>Terebelliformia</taxon>
        <taxon>Alvinellidae</taxon>
        <taxon>Paralvinella</taxon>
    </lineage>
</organism>
<keyword evidence="2" id="KW-1185">Reference proteome</keyword>
<dbReference type="Pfam" id="PF00235">
    <property type="entry name" value="Profilin"/>
    <property type="match status" value="1"/>
</dbReference>
<accession>A0AAD9K9S1</accession>
<evidence type="ECO:0000313" key="2">
    <source>
        <dbReference type="Proteomes" id="UP001208570"/>
    </source>
</evidence>
<evidence type="ECO:0008006" key="3">
    <source>
        <dbReference type="Google" id="ProtNLM"/>
    </source>
</evidence>
<gene>
    <name evidence="1" type="ORF">LSH36_25g05014</name>
</gene>
<dbReference type="Proteomes" id="UP001208570">
    <property type="component" value="Unassembled WGS sequence"/>
</dbReference>
<comment type="caution">
    <text evidence="1">The sequence shown here is derived from an EMBL/GenBank/DDBJ whole genome shotgun (WGS) entry which is preliminary data.</text>
</comment>
<sequence length="178" mass="19557">MTRPSDKSYLMPILDHLASYSEDDEMGKCLAKCGQSGDDNDDANDQYSWERQVLDDAVTQTDKDIKAAICSYDDIRLRASVPRGFRPNKTTLKRIIAALKGDVADLTESGINLMSGTRQFTPAKIDRGKAVYGADGQGGGCAIFKTKECLLVIVYKSNPAVATRLASEVAEYMEEHDH</sequence>
<dbReference type="Gene3D" id="3.30.450.30">
    <property type="entry name" value="Dynein light chain 2a, cytoplasmic"/>
    <property type="match status" value="1"/>
</dbReference>
<dbReference type="EMBL" id="JAODUP010000025">
    <property type="protein sequence ID" value="KAK2167689.1"/>
    <property type="molecule type" value="Genomic_DNA"/>
</dbReference>
<reference evidence="1" key="1">
    <citation type="journal article" date="2023" name="Mol. Biol. Evol.">
        <title>Third-Generation Sequencing Reveals the Adaptive Role of the Epigenome in Three Deep-Sea Polychaetes.</title>
        <authorList>
            <person name="Perez M."/>
            <person name="Aroh O."/>
            <person name="Sun Y."/>
            <person name="Lan Y."/>
            <person name="Juniper S.K."/>
            <person name="Young C.R."/>
            <person name="Angers B."/>
            <person name="Qian P.Y."/>
        </authorList>
    </citation>
    <scope>NUCLEOTIDE SEQUENCE</scope>
    <source>
        <strain evidence="1">P08H-3</strain>
    </source>
</reference>
<name>A0AAD9K9S1_9ANNE</name>
<dbReference type="GO" id="GO:0003779">
    <property type="term" value="F:actin binding"/>
    <property type="evidence" value="ECO:0007669"/>
    <property type="project" value="InterPro"/>
</dbReference>
<dbReference type="InterPro" id="IPR048278">
    <property type="entry name" value="PFN"/>
</dbReference>
<evidence type="ECO:0000313" key="1">
    <source>
        <dbReference type="EMBL" id="KAK2167689.1"/>
    </source>
</evidence>
<dbReference type="AlphaFoldDB" id="A0AAD9K9S1"/>
<dbReference type="SUPFAM" id="SSF55770">
    <property type="entry name" value="Profilin (actin-binding protein)"/>
    <property type="match status" value="1"/>
</dbReference>